<evidence type="ECO:0000256" key="3">
    <source>
        <dbReference type="ARBA" id="ARBA00022722"/>
    </source>
</evidence>
<dbReference type="EMBL" id="QFOZ01000001">
    <property type="protein sequence ID" value="PZP89731.1"/>
    <property type="molecule type" value="Genomic_DNA"/>
</dbReference>
<accession>A0A2W5ICD2</accession>
<evidence type="ECO:0000256" key="4">
    <source>
        <dbReference type="ARBA" id="ARBA00022801"/>
    </source>
</evidence>
<sequence length="418" mass="46372">MTPLINSRWNPIYTMPGTSSLVTSTLRRLHMTDSLRLLHSSDWHIGMTRRHLPESKQAVFRDARLSAVERLCEHAVNYDVAAVVVAGDIFDGTQLDSNTIVSLLEMLGDLPCPVVLQPGNHDSYQRESVYCAPAFRTHCPDNVIVPTEPTVLVLPEISQLELIVGPYTNRYPTENPFFTALQSIENHPKDSDTYRVGIVHGSVDTFAPQLDDAIGGDVIPLEKLENALSQYDCDYIALGDRHSTATVGKSGRIWYSGSPEMTDFDDVEKDSGHCLLVELAADDCTVTPLDCGKWTFHTVQKDINSVADITELAHYFDTLPNKRRTVIRLACNATLPLDDAAYLAEEEDRWESMLAGFHVWERNSSTHVLPATDEVRKNLAGYVAEAADELAQQAEAGDETAQNALMLLYRLAAQGGYH</sequence>
<evidence type="ECO:0000259" key="6">
    <source>
        <dbReference type="Pfam" id="PF00149"/>
    </source>
</evidence>
<dbReference type="InterPro" id="IPR029052">
    <property type="entry name" value="Metallo-depent_PP-like"/>
</dbReference>
<dbReference type="InterPro" id="IPR050535">
    <property type="entry name" value="DNA_Repair-Maintenance_Comp"/>
</dbReference>
<dbReference type="PANTHER" id="PTHR30337:SF0">
    <property type="entry name" value="NUCLEASE SBCCD SUBUNIT D"/>
    <property type="match status" value="1"/>
</dbReference>
<keyword evidence="5" id="KW-0269">Exonuclease</keyword>
<dbReference type="CDD" id="cd00840">
    <property type="entry name" value="MPP_Mre11_N"/>
    <property type="match status" value="1"/>
</dbReference>
<dbReference type="InterPro" id="IPR041796">
    <property type="entry name" value="Mre11_N"/>
</dbReference>
<dbReference type="SUPFAM" id="SSF56300">
    <property type="entry name" value="Metallo-dependent phosphatases"/>
    <property type="match status" value="1"/>
</dbReference>
<keyword evidence="4" id="KW-0378">Hydrolase</keyword>
<dbReference type="Gene3D" id="3.60.21.10">
    <property type="match status" value="1"/>
</dbReference>
<evidence type="ECO:0000313" key="7">
    <source>
        <dbReference type="EMBL" id="PZP89731.1"/>
    </source>
</evidence>
<name>A0A2W5ICD2_9ACTN</name>
<dbReference type="PIRSF" id="PIRSF033093">
    <property type="entry name" value="UCP_ML1119"/>
    <property type="match status" value="1"/>
</dbReference>
<gene>
    <name evidence="7" type="ORF">DI579_00730</name>
</gene>
<reference evidence="7 8" key="1">
    <citation type="submission" date="2017-08" db="EMBL/GenBank/DDBJ databases">
        <title>Infants hospitalized years apart are colonized by the same room-sourced microbial strains.</title>
        <authorList>
            <person name="Brooks B."/>
            <person name="Olm M.R."/>
            <person name="Firek B.A."/>
            <person name="Baker R."/>
            <person name="Thomas B.C."/>
            <person name="Morowitz M.J."/>
            <person name="Banfield J.F."/>
        </authorList>
    </citation>
    <scope>NUCLEOTIDE SEQUENCE [LARGE SCALE GENOMIC DNA]</scope>
    <source>
        <strain evidence="7">S2_006_000_R1_57</strain>
    </source>
</reference>
<keyword evidence="3" id="KW-0540">Nuclease</keyword>
<evidence type="ECO:0000313" key="8">
    <source>
        <dbReference type="Proteomes" id="UP000248606"/>
    </source>
</evidence>
<dbReference type="Pfam" id="PF00149">
    <property type="entry name" value="Metallophos"/>
    <property type="match status" value="1"/>
</dbReference>
<feature type="domain" description="Calcineurin-like phosphoesterase" evidence="6">
    <location>
        <begin position="35"/>
        <end position="212"/>
    </location>
</feature>
<proteinExistence type="inferred from homology"/>
<protein>
    <recommendedName>
        <fullName evidence="2">Nuclease SbcCD subunit D</fullName>
    </recommendedName>
</protein>
<evidence type="ECO:0000256" key="5">
    <source>
        <dbReference type="ARBA" id="ARBA00022839"/>
    </source>
</evidence>
<dbReference type="InterPro" id="IPR014577">
    <property type="entry name" value="UCP033093_metalloPase"/>
</dbReference>
<dbReference type="Proteomes" id="UP000248606">
    <property type="component" value="Unassembled WGS sequence"/>
</dbReference>
<comment type="similarity">
    <text evidence="1">Belongs to the SbcD family.</text>
</comment>
<dbReference type="AlphaFoldDB" id="A0A2W5ICD2"/>
<organism evidence="7 8">
    <name type="scientific">Lawsonella clevelandensis</name>
    <dbReference type="NCBI Taxonomy" id="1528099"/>
    <lineage>
        <taxon>Bacteria</taxon>
        <taxon>Bacillati</taxon>
        <taxon>Actinomycetota</taxon>
        <taxon>Actinomycetes</taxon>
        <taxon>Mycobacteriales</taxon>
        <taxon>Lawsonellaceae</taxon>
        <taxon>Lawsonella</taxon>
    </lineage>
</organism>
<dbReference type="InterPro" id="IPR004843">
    <property type="entry name" value="Calcineurin-like_PHP"/>
</dbReference>
<evidence type="ECO:0000256" key="2">
    <source>
        <dbReference type="ARBA" id="ARBA00013365"/>
    </source>
</evidence>
<evidence type="ECO:0000256" key="1">
    <source>
        <dbReference type="ARBA" id="ARBA00010555"/>
    </source>
</evidence>
<dbReference type="GO" id="GO:0004527">
    <property type="term" value="F:exonuclease activity"/>
    <property type="evidence" value="ECO:0007669"/>
    <property type="project" value="UniProtKB-KW"/>
</dbReference>
<comment type="caution">
    <text evidence="7">The sequence shown here is derived from an EMBL/GenBank/DDBJ whole genome shotgun (WGS) entry which is preliminary data.</text>
</comment>
<dbReference type="PANTHER" id="PTHR30337">
    <property type="entry name" value="COMPONENT OF ATP-DEPENDENT DSDNA EXONUCLEASE"/>
    <property type="match status" value="1"/>
</dbReference>